<dbReference type="PANTHER" id="PTHR47628">
    <property type="match status" value="1"/>
</dbReference>
<dbReference type="SUPFAM" id="SSF53822">
    <property type="entry name" value="Periplasmic binding protein-like I"/>
    <property type="match status" value="1"/>
</dbReference>
<sequence length="367" mass="39555">MTAQVELGLLYSRSGSYALISEACRTGALTAITEINADPASALNFVPVERDPCGNTDAYGPLCEEILRDSSARHVIGCVTSWSRKEVIPTLERAGGTLWYPVPYEGFEASDHVVYTHACPNQHLLPLLGWAFARLGRRGYLTGSNYIWGWEMNRLAREVISGAGGEVLGERYLPLGSVDVGRMIEEIRATRPDFILNNLIGPSQYAFLAAYRRLGEEIAHFRPETCPILSCNLTECELAAIEPAAAEGLVAAGPYFRGATGWPGARRSFGSSHEAAAWSAVHRLARLLSGHAGAATESLAQLLAHAPGGTEGIDPATHHTELPVLIAQIENGAFVLRERFDARMGDPYLSHGREAALPAAPQLKVVG</sequence>
<protein>
    <submittedName>
        <fullName evidence="1">Aliphatic amidase expression-regulating protein</fullName>
    </submittedName>
</protein>
<dbReference type="Pfam" id="PF13433">
    <property type="entry name" value="Peripla_BP_5"/>
    <property type="match status" value="1"/>
</dbReference>
<evidence type="ECO:0000313" key="1">
    <source>
        <dbReference type="EMBL" id="MPL80470.1"/>
    </source>
</evidence>
<organism evidence="1">
    <name type="scientific">bioreactor metagenome</name>
    <dbReference type="NCBI Taxonomy" id="1076179"/>
    <lineage>
        <taxon>unclassified sequences</taxon>
        <taxon>metagenomes</taxon>
        <taxon>ecological metagenomes</taxon>
    </lineage>
</organism>
<dbReference type="InterPro" id="IPR028082">
    <property type="entry name" value="Peripla_BP_I"/>
</dbReference>
<comment type="caution">
    <text evidence="1">The sequence shown here is derived from an EMBL/GenBank/DDBJ whole genome shotgun (WGS) entry which is preliminary data.</text>
</comment>
<proteinExistence type="predicted"/>
<dbReference type="EMBL" id="VSSQ01000138">
    <property type="protein sequence ID" value="MPL80470.1"/>
    <property type="molecule type" value="Genomic_DNA"/>
</dbReference>
<dbReference type="AlphaFoldDB" id="A0A644UNA7"/>
<accession>A0A644UNA7</accession>
<gene>
    <name evidence="1" type="primary">amiC_3</name>
    <name evidence="1" type="ORF">SDC9_26370</name>
</gene>
<dbReference type="Gene3D" id="3.40.50.2300">
    <property type="match status" value="2"/>
</dbReference>
<name>A0A644UNA7_9ZZZZ</name>
<dbReference type="PANTHER" id="PTHR47628:SF1">
    <property type="entry name" value="ALIPHATIC AMIDASE EXPRESSION-REGULATING PROTEIN"/>
    <property type="match status" value="1"/>
</dbReference>
<reference evidence="1" key="1">
    <citation type="submission" date="2019-08" db="EMBL/GenBank/DDBJ databases">
        <authorList>
            <person name="Kucharzyk K."/>
            <person name="Murdoch R.W."/>
            <person name="Higgins S."/>
            <person name="Loffler F."/>
        </authorList>
    </citation>
    <scope>NUCLEOTIDE SEQUENCE</scope>
</reference>